<protein>
    <recommendedName>
        <fullName evidence="1">F-box domain-containing protein</fullName>
    </recommendedName>
</protein>
<dbReference type="SUPFAM" id="SSF81383">
    <property type="entry name" value="F-box domain"/>
    <property type="match status" value="1"/>
</dbReference>
<dbReference type="EMBL" id="KN824318">
    <property type="protein sequence ID" value="KIM24963.1"/>
    <property type="molecule type" value="Genomic_DNA"/>
</dbReference>
<dbReference type="OrthoDB" id="3133216at2759"/>
<evidence type="ECO:0000313" key="2">
    <source>
        <dbReference type="EMBL" id="KIM24963.1"/>
    </source>
</evidence>
<dbReference type="AlphaFoldDB" id="A0A0C2WEU0"/>
<feature type="domain" description="F-box" evidence="1">
    <location>
        <begin position="1"/>
        <end position="47"/>
    </location>
</feature>
<dbReference type="Pfam" id="PF00646">
    <property type="entry name" value="F-box"/>
    <property type="match status" value="1"/>
</dbReference>
<evidence type="ECO:0000313" key="3">
    <source>
        <dbReference type="Proteomes" id="UP000054097"/>
    </source>
</evidence>
<dbReference type="Proteomes" id="UP000054097">
    <property type="component" value="Unassembled WGS sequence"/>
</dbReference>
<reference evidence="3" key="2">
    <citation type="submission" date="2015-01" db="EMBL/GenBank/DDBJ databases">
        <title>Evolutionary Origins and Diversification of the Mycorrhizal Mutualists.</title>
        <authorList>
            <consortium name="DOE Joint Genome Institute"/>
            <consortium name="Mycorrhizal Genomics Consortium"/>
            <person name="Kohler A."/>
            <person name="Kuo A."/>
            <person name="Nagy L.G."/>
            <person name="Floudas D."/>
            <person name="Copeland A."/>
            <person name="Barry K.W."/>
            <person name="Cichocki N."/>
            <person name="Veneault-Fourrey C."/>
            <person name="LaButti K."/>
            <person name="Lindquist E.A."/>
            <person name="Lipzen A."/>
            <person name="Lundell T."/>
            <person name="Morin E."/>
            <person name="Murat C."/>
            <person name="Riley R."/>
            <person name="Ohm R."/>
            <person name="Sun H."/>
            <person name="Tunlid A."/>
            <person name="Henrissat B."/>
            <person name="Grigoriev I.V."/>
            <person name="Hibbett D.S."/>
            <person name="Martin F."/>
        </authorList>
    </citation>
    <scope>NUCLEOTIDE SEQUENCE [LARGE SCALE GENOMIC DNA]</scope>
    <source>
        <strain evidence="3">MAFF 305830</strain>
    </source>
</reference>
<gene>
    <name evidence="2" type="ORF">M408DRAFT_225365</name>
</gene>
<evidence type="ECO:0000259" key="1">
    <source>
        <dbReference type="PROSITE" id="PS50181"/>
    </source>
</evidence>
<organism evidence="2 3">
    <name type="scientific">Serendipita vermifera MAFF 305830</name>
    <dbReference type="NCBI Taxonomy" id="933852"/>
    <lineage>
        <taxon>Eukaryota</taxon>
        <taxon>Fungi</taxon>
        <taxon>Dikarya</taxon>
        <taxon>Basidiomycota</taxon>
        <taxon>Agaricomycotina</taxon>
        <taxon>Agaricomycetes</taxon>
        <taxon>Sebacinales</taxon>
        <taxon>Serendipitaceae</taxon>
        <taxon>Serendipita</taxon>
    </lineage>
</organism>
<dbReference type="PROSITE" id="PS50181">
    <property type="entry name" value="FBOX"/>
    <property type="match status" value="1"/>
</dbReference>
<keyword evidence="3" id="KW-1185">Reference proteome</keyword>
<dbReference type="HOGENOM" id="CLU_1511491_0_0_1"/>
<sequence>MSALSVLPNELLIHVFWLLNYKDVLKMRLVASFCKEIIDSSSQLRLIIELGRDGKYPIYTQTLTSSTIRSLELHLRTRARWDHFVLLKPRLTPPQDHEFHLYEFTGGVLAHCMPGDTKDSISFQSLRGSEEVHEKIFDLSPDIKQVPNPHVVPLPFKCAELSFDWVQDLLVVVEDRNP</sequence>
<accession>A0A0C2WEU0</accession>
<dbReference type="InterPro" id="IPR036047">
    <property type="entry name" value="F-box-like_dom_sf"/>
</dbReference>
<name>A0A0C2WEU0_SERVB</name>
<proteinExistence type="predicted"/>
<dbReference type="InterPro" id="IPR001810">
    <property type="entry name" value="F-box_dom"/>
</dbReference>
<reference evidence="2 3" key="1">
    <citation type="submission" date="2014-04" db="EMBL/GenBank/DDBJ databases">
        <authorList>
            <consortium name="DOE Joint Genome Institute"/>
            <person name="Kuo A."/>
            <person name="Zuccaro A."/>
            <person name="Kohler A."/>
            <person name="Nagy L.G."/>
            <person name="Floudas D."/>
            <person name="Copeland A."/>
            <person name="Barry K.W."/>
            <person name="Cichocki N."/>
            <person name="Veneault-Fourrey C."/>
            <person name="LaButti K."/>
            <person name="Lindquist E.A."/>
            <person name="Lipzen A."/>
            <person name="Lundell T."/>
            <person name="Morin E."/>
            <person name="Murat C."/>
            <person name="Sun H."/>
            <person name="Tunlid A."/>
            <person name="Henrissat B."/>
            <person name="Grigoriev I.V."/>
            <person name="Hibbett D.S."/>
            <person name="Martin F."/>
            <person name="Nordberg H.P."/>
            <person name="Cantor M.N."/>
            <person name="Hua S.X."/>
        </authorList>
    </citation>
    <scope>NUCLEOTIDE SEQUENCE [LARGE SCALE GENOMIC DNA]</scope>
    <source>
        <strain evidence="2 3">MAFF 305830</strain>
    </source>
</reference>